<evidence type="ECO:0000256" key="1">
    <source>
        <dbReference type="ARBA" id="ARBA00012368"/>
    </source>
</evidence>
<dbReference type="InterPro" id="IPR001711">
    <property type="entry name" value="PLipase_C_Pinositol-sp_Y"/>
</dbReference>
<dbReference type="PROSITE" id="PS50004">
    <property type="entry name" value="C2"/>
    <property type="match status" value="1"/>
</dbReference>
<dbReference type="InterPro" id="IPR017946">
    <property type="entry name" value="PLC-like_Pdiesterase_TIM-brl"/>
</dbReference>
<dbReference type="SMART" id="SM00239">
    <property type="entry name" value="C2"/>
    <property type="match status" value="1"/>
</dbReference>
<dbReference type="InterPro" id="IPR011993">
    <property type="entry name" value="PH-like_dom_sf"/>
</dbReference>
<feature type="compositionally biased region" description="Low complexity" evidence="7">
    <location>
        <begin position="531"/>
        <end position="545"/>
    </location>
</feature>
<gene>
    <name evidence="11" type="ORF">AMATHDRAFT_65501</name>
</gene>
<evidence type="ECO:0000256" key="2">
    <source>
        <dbReference type="ARBA" id="ARBA00022801"/>
    </source>
</evidence>
<dbReference type="EC" id="3.1.4.11" evidence="1 6"/>
<dbReference type="GO" id="GO:0016042">
    <property type="term" value="P:lipid catabolic process"/>
    <property type="evidence" value="ECO:0007669"/>
    <property type="project" value="UniProtKB-KW"/>
</dbReference>
<evidence type="ECO:0000259" key="10">
    <source>
        <dbReference type="PROSITE" id="PS50222"/>
    </source>
</evidence>
<keyword evidence="5" id="KW-0807">Transducer</keyword>
<dbReference type="OrthoDB" id="269822at2759"/>
<dbReference type="GO" id="GO:0005509">
    <property type="term" value="F:calcium ion binding"/>
    <property type="evidence" value="ECO:0007669"/>
    <property type="project" value="InterPro"/>
</dbReference>
<keyword evidence="12" id="KW-1185">Reference proteome</keyword>
<dbReference type="CDD" id="cd08558">
    <property type="entry name" value="PI-PLCc_eukaryota"/>
    <property type="match status" value="1"/>
</dbReference>
<dbReference type="STRING" id="703135.A0A2A9NL39"/>
<dbReference type="InterPro" id="IPR035892">
    <property type="entry name" value="C2_domain_sf"/>
</dbReference>
<dbReference type="GO" id="GO:0051209">
    <property type="term" value="P:release of sequestered calcium ion into cytosol"/>
    <property type="evidence" value="ECO:0007669"/>
    <property type="project" value="TreeGrafter"/>
</dbReference>
<evidence type="ECO:0000313" key="12">
    <source>
        <dbReference type="Proteomes" id="UP000242287"/>
    </source>
</evidence>
<dbReference type="InterPro" id="IPR002048">
    <property type="entry name" value="EF_hand_dom"/>
</dbReference>
<feature type="compositionally biased region" description="Low complexity" evidence="7">
    <location>
        <begin position="584"/>
        <end position="595"/>
    </location>
</feature>
<dbReference type="PANTHER" id="PTHR10336:SF36">
    <property type="entry name" value="1-PHOSPHATIDYLINOSITOL 4,5-BISPHOSPHATE PHOSPHODIESTERASE BETA-4"/>
    <property type="match status" value="1"/>
</dbReference>
<evidence type="ECO:0000313" key="11">
    <source>
        <dbReference type="EMBL" id="PFH48420.1"/>
    </source>
</evidence>
<dbReference type="Pfam" id="PF00388">
    <property type="entry name" value="PI-PLC-X"/>
    <property type="match status" value="1"/>
</dbReference>
<dbReference type="Pfam" id="PF00387">
    <property type="entry name" value="PI-PLC-Y"/>
    <property type="match status" value="1"/>
</dbReference>
<evidence type="ECO:0000256" key="4">
    <source>
        <dbReference type="ARBA" id="ARBA00023098"/>
    </source>
</evidence>
<evidence type="ECO:0000259" key="9">
    <source>
        <dbReference type="PROSITE" id="PS50008"/>
    </source>
</evidence>
<feature type="compositionally biased region" description="Basic residues" evidence="7">
    <location>
        <begin position="572"/>
        <end position="583"/>
    </location>
</feature>
<dbReference type="InterPro" id="IPR000008">
    <property type="entry name" value="C2_dom"/>
</dbReference>
<dbReference type="InterPro" id="IPR001192">
    <property type="entry name" value="PI-PLC_fam"/>
</dbReference>
<evidence type="ECO:0000256" key="7">
    <source>
        <dbReference type="SAM" id="MobiDB-lite"/>
    </source>
</evidence>
<feature type="domain" description="PI-PLC Y-box" evidence="9">
    <location>
        <begin position="750"/>
        <end position="821"/>
    </location>
</feature>
<sequence length="1037" mass="113512">MALADPKAWIRRKASRLAQMAGYHKDLDARLTSHTGLGLKIAVDTGGSSSSSNGNSSWDLSVPEELVKGTIMTKVSEKRQKEKQVVVLIDPDEGKVIYPSRRGGIVPLESIKELRTGTSASYYRAQLGLPASYDTRWLTIIYILNGEYKTLHLIAATPREFELWDTTLRRLHAVRQGLMRGLGNDAVRETVWERMYWKAADGPSGDQRLDLKEVEKLCLRLGVSVGREELGRMFVQADTQKRGYLGFEEFRQFVKILKRRPEVEELHKVLCASNGGVFDFKVFQRFMRESQQCKLSDDDLKLMFAHYIAPSTTSPTSRDATGASHPVSSVPSMSVFQFQRFLLSEDNSVFSELHKPIWQDMTRPLSEYYISSSHNTYLVGHQLVGVSTIEGYIRALLHSCRTVEMDIYDGPSGEPVVYHGKTLTSKVALRDICQAIAKYAFATSPYPVMISAEVHCGVKQQDKMVEMMTKIFGDTLVRAPVLPAKIEKLPSPEDLKGKILLKAKNLFVVEEIEEALRAWRNAEAPVVEASLLTSSESDSDTSSSDSSEDEEGVDGEGARGEDEEGVIGGIKSKWRRMRGKRKSVPSSSRGSVPPVEAAKSGSGIGGVPGTPGTSLGSATASQVQQQLSSLAVTGSASPRASPAPKRRKMSDSLASLLVYTVGVKCHGLGQGVHVQYAPEHIFSLSESAVNRMIKAKESEGEPGPSSGSGSVPVMKDEAGLVVVETTHGGEVVVPSPSPEAGGGVRSGMWELIKHNQTHLTRIYPKGMRVNSSNYQPHRYWAAGAQVVAINWQTFDLGYVMNQTMFARNGRSGYVLKPEALRRPDNAEMLAVRTRHFLNIKIISAQQLPRPKDSRGQDIVDKTILDPYVEVSVHIPDWTRSPFLPHRSGTSGSGAGIVGAATTTTTTTTAKYTPARERERAGTTPEGGESSTREGVGSAARTVSARTRVVKNNGFNPVWNEGICIPFDCVGSGGMRELIFVEVRVMQQGEGAGDEPLGAYCVPLGCMEQGFRHLPLYDSQLSQHLFSTLFVEIGITDV</sequence>
<dbReference type="PROSITE" id="PS50008">
    <property type="entry name" value="PIPLC_Y_DOMAIN"/>
    <property type="match status" value="1"/>
</dbReference>
<feature type="region of interest" description="Disordered" evidence="7">
    <location>
        <begin position="904"/>
        <end position="939"/>
    </location>
</feature>
<dbReference type="InterPro" id="IPR011992">
    <property type="entry name" value="EF-hand-dom_pair"/>
</dbReference>
<name>A0A2A9NL39_9AGAR</name>
<dbReference type="SUPFAM" id="SSF51695">
    <property type="entry name" value="PLC-like phosphodiesterases"/>
    <property type="match status" value="2"/>
</dbReference>
<dbReference type="Gene3D" id="1.10.238.10">
    <property type="entry name" value="EF-hand"/>
    <property type="match status" value="2"/>
</dbReference>
<dbReference type="Proteomes" id="UP000242287">
    <property type="component" value="Unassembled WGS sequence"/>
</dbReference>
<keyword evidence="3 6" id="KW-0442">Lipid degradation</keyword>
<evidence type="ECO:0000256" key="6">
    <source>
        <dbReference type="RuleBase" id="RU361133"/>
    </source>
</evidence>
<proteinExistence type="predicted"/>
<feature type="compositionally biased region" description="Low complexity" evidence="7">
    <location>
        <begin position="610"/>
        <end position="633"/>
    </location>
</feature>
<dbReference type="Gene3D" id="2.60.40.150">
    <property type="entry name" value="C2 domain"/>
    <property type="match status" value="1"/>
</dbReference>
<dbReference type="GO" id="GO:0004435">
    <property type="term" value="F:phosphatidylinositol-4,5-bisphosphate phospholipase C activity"/>
    <property type="evidence" value="ECO:0007669"/>
    <property type="project" value="UniProtKB-EC"/>
</dbReference>
<keyword evidence="4 6" id="KW-0443">Lipid metabolism</keyword>
<protein>
    <recommendedName>
        <fullName evidence="1 6">Phosphoinositide phospholipase C</fullName>
        <ecNumber evidence="1 6">3.1.4.11</ecNumber>
    </recommendedName>
</protein>
<dbReference type="SUPFAM" id="SSF47473">
    <property type="entry name" value="EF-hand"/>
    <property type="match status" value="1"/>
</dbReference>
<organism evidence="11 12">
    <name type="scientific">Amanita thiersii Skay4041</name>
    <dbReference type="NCBI Taxonomy" id="703135"/>
    <lineage>
        <taxon>Eukaryota</taxon>
        <taxon>Fungi</taxon>
        <taxon>Dikarya</taxon>
        <taxon>Basidiomycota</taxon>
        <taxon>Agaricomycotina</taxon>
        <taxon>Agaricomycetes</taxon>
        <taxon>Agaricomycetidae</taxon>
        <taxon>Agaricales</taxon>
        <taxon>Pluteineae</taxon>
        <taxon>Amanitaceae</taxon>
        <taxon>Amanita</taxon>
    </lineage>
</organism>
<dbReference type="PRINTS" id="PR00390">
    <property type="entry name" value="PHPHLIPASEC"/>
</dbReference>
<feature type="domain" description="EF-hand" evidence="10">
    <location>
        <begin position="225"/>
        <end position="260"/>
    </location>
</feature>
<accession>A0A2A9NL39</accession>
<dbReference type="InterPro" id="IPR000909">
    <property type="entry name" value="PLipase_C_PInositol-sp_X_dom"/>
</dbReference>
<evidence type="ECO:0000256" key="5">
    <source>
        <dbReference type="ARBA" id="ARBA00023224"/>
    </source>
</evidence>
<dbReference type="AlphaFoldDB" id="A0A2A9NL39"/>
<evidence type="ECO:0000259" key="8">
    <source>
        <dbReference type="PROSITE" id="PS50004"/>
    </source>
</evidence>
<evidence type="ECO:0000256" key="3">
    <source>
        <dbReference type="ARBA" id="ARBA00022963"/>
    </source>
</evidence>
<dbReference type="GO" id="GO:0048015">
    <property type="term" value="P:phosphatidylinositol-mediated signaling"/>
    <property type="evidence" value="ECO:0007669"/>
    <property type="project" value="TreeGrafter"/>
</dbReference>
<dbReference type="CDD" id="cd00275">
    <property type="entry name" value="C2_PLC_like"/>
    <property type="match status" value="1"/>
</dbReference>
<comment type="catalytic activity">
    <reaction evidence="6">
        <text>a 1,2-diacyl-sn-glycero-3-phospho-(1D-myo-inositol-4,5-bisphosphate) + H2O = 1D-myo-inositol 1,4,5-trisphosphate + a 1,2-diacyl-sn-glycerol + H(+)</text>
        <dbReference type="Rhea" id="RHEA:33179"/>
        <dbReference type="ChEBI" id="CHEBI:15377"/>
        <dbReference type="ChEBI" id="CHEBI:15378"/>
        <dbReference type="ChEBI" id="CHEBI:17815"/>
        <dbReference type="ChEBI" id="CHEBI:58456"/>
        <dbReference type="ChEBI" id="CHEBI:203600"/>
        <dbReference type="EC" id="3.1.4.11"/>
    </reaction>
</comment>
<dbReference type="EMBL" id="KZ302063">
    <property type="protein sequence ID" value="PFH48420.1"/>
    <property type="molecule type" value="Genomic_DNA"/>
</dbReference>
<feature type="domain" description="C2" evidence="8">
    <location>
        <begin position="816"/>
        <end position="1017"/>
    </location>
</feature>
<feature type="region of interest" description="Disordered" evidence="7">
    <location>
        <begin position="531"/>
        <end position="648"/>
    </location>
</feature>
<dbReference type="InterPro" id="IPR037755">
    <property type="entry name" value="Plc1_PH"/>
</dbReference>
<keyword evidence="2 6" id="KW-0378">Hydrolase</keyword>
<dbReference type="PROSITE" id="PS50222">
    <property type="entry name" value="EF_HAND_2"/>
    <property type="match status" value="1"/>
</dbReference>
<dbReference type="PROSITE" id="PS50007">
    <property type="entry name" value="PIPLC_X_DOMAIN"/>
    <property type="match status" value="1"/>
</dbReference>
<dbReference type="SUPFAM" id="SSF49562">
    <property type="entry name" value="C2 domain (Calcium/lipid-binding domain, CaLB)"/>
    <property type="match status" value="1"/>
</dbReference>
<reference evidence="11 12" key="1">
    <citation type="submission" date="2014-02" db="EMBL/GenBank/DDBJ databases">
        <title>Transposable element dynamics among asymbiotic and ectomycorrhizal Amanita fungi.</title>
        <authorList>
            <consortium name="DOE Joint Genome Institute"/>
            <person name="Hess J."/>
            <person name="Skrede I."/>
            <person name="Wolfe B."/>
            <person name="LaButti K."/>
            <person name="Ohm R.A."/>
            <person name="Grigoriev I.V."/>
            <person name="Pringle A."/>
        </authorList>
    </citation>
    <scope>NUCLEOTIDE SEQUENCE [LARGE SCALE GENOMIC DNA]</scope>
    <source>
        <strain evidence="11 12">SKay4041</strain>
    </source>
</reference>
<dbReference type="SMART" id="SM00149">
    <property type="entry name" value="PLCYc"/>
    <property type="match status" value="1"/>
</dbReference>
<dbReference type="PANTHER" id="PTHR10336">
    <property type="entry name" value="PHOSPHOINOSITIDE-SPECIFIC PHOSPHOLIPASE C FAMILY PROTEIN"/>
    <property type="match status" value="1"/>
</dbReference>
<dbReference type="Pfam" id="PF00168">
    <property type="entry name" value="C2"/>
    <property type="match status" value="2"/>
</dbReference>
<dbReference type="SUPFAM" id="SSF50729">
    <property type="entry name" value="PH domain-like"/>
    <property type="match status" value="1"/>
</dbReference>
<dbReference type="CDD" id="cd13360">
    <property type="entry name" value="PH_PLC_fungal"/>
    <property type="match status" value="1"/>
</dbReference>
<dbReference type="SMART" id="SM00148">
    <property type="entry name" value="PLCXc"/>
    <property type="match status" value="1"/>
</dbReference>
<dbReference type="Gene3D" id="2.30.29.30">
    <property type="entry name" value="Pleckstrin-homology domain (PH domain)/Phosphotyrosine-binding domain (PTB)"/>
    <property type="match status" value="1"/>
</dbReference>
<dbReference type="Gene3D" id="3.20.20.190">
    <property type="entry name" value="Phosphatidylinositol (PI) phosphodiesterase"/>
    <property type="match status" value="1"/>
</dbReference>